<dbReference type="PRINTS" id="PR01023">
    <property type="entry name" value="NAFLGMOTY"/>
</dbReference>
<comment type="caution">
    <text evidence="4">The sequence shown here is derived from an EMBL/GenBank/DDBJ whole genome shotgun (WGS) entry which is preliminary data.</text>
</comment>
<dbReference type="Proteomes" id="UP000078503">
    <property type="component" value="Unassembled WGS sequence"/>
</dbReference>
<dbReference type="PANTHER" id="PTHR30329">
    <property type="entry name" value="STATOR ELEMENT OF FLAGELLAR MOTOR COMPLEX"/>
    <property type="match status" value="1"/>
</dbReference>
<dbReference type="SUPFAM" id="SSF103088">
    <property type="entry name" value="OmpA-like"/>
    <property type="match status" value="1"/>
</dbReference>
<dbReference type="PROSITE" id="PS51257">
    <property type="entry name" value="PROKAR_LIPOPROTEIN"/>
    <property type="match status" value="1"/>
</dbReference>
<dbReference type="InterPro" id="IPR050330">
    <property type="entry name" value="Bact_OuterMem_StrucFunc"/>
</dbReference>
<feature type="domain" description="OmpA-like" evidence="3">
    <location>
        <begin position="169"/>
        <end position="287"/>
    </location>
</feature>
<dbReference type="OrthoDB" id="6905929at2"/>
<dbReference type="STRING" id="858640.A3K86_09650"/>
<dbReference type="EMBL" id="LVHF01000017">
    <property type="protein sequence ID" value="OAN16701.1"/>
    <property type="molecule type" value="Genomic_DNA"/>
</dbReference>
<dbReference type="CDD" id="cd07185">
    <property type="entry name" value="OmpA_C-like"/>
    <property type="match status" value="1"/>
</dbReference>
<keyword evidence="2" id="KW-0732">Signal</keyword>
<dbReference type="InterPro" id="IPR041544">
    <property type="entry name" value="MotY_N"/>
</dbReference>
<dbReference type="GO" id="GO:0016020">
    <property type="term" value="C:membrane"/>
    <property type="evidence" value="ECO:0007669"/>
    <property type="project" value="UniProtKB-UniRule"/>
</dbReference>
<keyword evidence="1" id="KW-0472">Membrane</keyword>
<dbReference type="InterPro" id="IPR036737">
    <property type="entry name" value="OmpA-like_sf"/>
</dbReference>
<evidence type="ECO:0000313" key="5">
    <source>
        <dbReference type="Proteomes" id="UP000078503"/>
    </source>
</evidence>
<dbReference type="Pfam" id="PF18393">
    <property type="entry name" value="MotY_N"/>
    <property type="match status" value="1"/>
</dbReference>
<proteinExistence type="predicted"/>
<protein>
    <recommendedName>
        <fullName evidence="3">OmpA-like domain-containing protein</fullName>
    </recommendedName>
</protein>
<dbReference type="Gene3D" id="3.30.1330.60">
    <property type="entry name" value="OmpA-like domain"/>
    <property type="match status" value="1"/>
</dbReference>
<dbReference type="RefSeq" id="WP_084406555.1">
    <property type="nucleotide sequence ID" value="NZ_LVHF01000017.1"/>
</dbReference>
<evidence type="ECO:0000256" key="2">
    <source>
        <dbReference type="SAM" id="SignalP"/>
    </source>
</evidence>
<dbReference type="PANTHER" id="PTHR30329:SF21">
    <property type="entry name" value="LIPOPROTEIN YIAD-RELATED"/>
    <property type="match status" value="1"/>
</dbReference>
<reference evidence="4 5" key="1">
    <citation type="submission" date="2016-03" db="EMBL/GenBank/DDBJ databases">
        <title>Photobacterium proteolyticum sp. nov. a protease producing bacterium isolated from ocean sediments of Laizhou Bay.</title>
        <authorList>
            <person name="Li Y."/>
        </authorList>
    </citation>
    <scope>NUCLEOTIDE SEQUENCE [LARGE SCALE GENOMIC DNA]</scope>
    <source>
        <strain evidence="4 5">R-40508</strain>
    </source>
</reference>
<dbReference type="AlphaFoldDB" id="A0A178KHJ1"/>
<sequence>MLVIFRAILALFLFVSCSVSAKVINWSSALDDSSWHFSGSKTSCVLSHPVHQFGTVKIISEAGEKTRLLLNSTKVKTLNNVVNIESISPPWLKNSEVELYPYRYGYISPSDNSLIVNDVENVVNELNNGRWVAINLTDKRQINNTVIVQNINIEQSVSDYLQCQNQLIAFNYQQIRDSVFYFKPGSTHLNPQVIKKLEGIAEYIDIDSKVRKVLIDGYSDQSGQFSSKMRISRQRADEVAAMLMELGVPHQLIQIRSHGDRYLASSLTTPQALQLNRRVTVRLVRKSGASS</sequence>
<evidence type="ECO:0000313" key="4">
    <source>
        <dbReference type="EMBL" id="OAN16701.1"/>
    </source>
</evidence>
<feature type="chain" id="PRO_5008090335" description="OmpA-like domain-containing protein" evidence="2">
    <location>
        <begin position="22"/>
        <end position="291"/>
    </location>
</feature>
<evidence type="ECO:0000256" key="1">
    <source>
        <dbReference type="PROSITE-ProRule" id="PRU00473"/>
    </source>
</evidence>
<accession>A0A178KHJ1</accession>
<keyword evidence="5" id="KW-1185">Reference proteome</keyword>
<dbReference type="Gene3D" id="2.60.40.2540">
    <property type="match status" value="1"/>
</dbReference>
<dbReference type="InterPro" id="IPR006665">
    <property type="entry name" value="OmpA-like"/>
</dbReference>
<dbReference type="Pfam" id="PF00691">
    <property type="entry name" value="OmpA"/>
    <property type="match status" value="1"/>
</dbReference>
<name>A0A178KHJ1_9GAMM</name>
<dbReference type="PROSITE" id="PS51123">
    <property type="entry name" value="OMPA_2"/>
    <property type="match status" value="1"/>
</dbReference>
<organism evidence="4 5">
    <name type="scientific">Photobacterium jeanii</name>
    <dbReference type="NCBI Taxonomy" id="858640"/>
    <lineage>
        <taxon>Bacteria</taxon>
        <taxon>Pseudomonadati</taxon>
        <taxon>Pseudomonadota</taxon>
        <taxon>Gammaproteobacteria</taxon>
        <taxon>Vibrionales</taxon>
        <taxon>Vibrionaceae</taxon>
        <taxon>Photobacterium</taxon>
    </lineage>
</organism>
<gene>
    <name evidence="4" type="ORF">A3K86_09650</name>
</gene>
<evidence type="ECO:0000259" key="3">
    <source>
        <dbReference type="PROSITE" id="PS51123"/>
    </source>
</evidence>
<feature type="signal peptide" evidence="2">
    <location>
        <begin position="1"/>
        <end position="21"/>
    </location>
</feature>